<gene>
    <name evidence="1" type="ORF">EAIL5_0771</name>
</gene>
<name>E5B289_ERWAM</name>
<dbReference type="EMBL" id="FR719187">
    <property type="protein sequence ID" value="CBX79591.1"/>
    <property type="molecule type" value="Genomic_DNA"/>
</dbReference>
<proteinExistence type="predicted"/>
<dbReference type="AlphaFoldDB" id="E5B289"/>
<organism evidence="1">
    <name type="scientific">Erwinia amylovora ATCC BAA-2158</name>
    <dbReference type="NCBI Taxonomy" id="889211"/>
    <lineage>
        <taxon>Bacteria</taxon>
        <taxon>Pseudomonadati</taxon>
        <taxon>Pseudomonadota</taxon>
        <taxon>Gammaproteobacteria</taxon>
        <taxon>Enterobacterales</taxon>
        <taxon>Erwiniaceae</taxon>
        <taxon>Erwinia</taxon>
    </lineage>
</organism>
<sequence length="35" mass="4172">MDIIHQRDLSERFTVRRKKLFAVSSVDTIALYYQA</sequence>
<accession>E5B289</accession>
<evidence type="ECO:0000313" key="1">
    <source>
        <dbReference type="EMBL" id="CBX79591.1"/>
    </source>
</evidence>
<protein>
    <submittedName>
        <fullName evidence="1">Uncharacterized protein</fullName>
    </submittedName>
</protein>
<reference evidence="1" key="1">
    <citation type="journal article" date="2011" name="J. Bacteriol.">
        <title>Genome Sequence of an Erwinia amylovora Strain with Pathogenicity Restricted to Rubus Plants.</title>
        <authorList>
            <person name="Powney R."/>
            <person name="Smits T.H."/>
            <person name="Sawbridge T."/>
            <person name="Frey B."/>
            <person name="Blom J."/>
            <person name="Frey J.E."/>
            <person name="Plummer K.M."/>
            <person name="Beer S.V."/>
            <person name="Luck J."/>
            <person name="Duffy B."/>
            <person name="Rodoni B."/>
        </authorList>
    </citation>
    <scope>NUCLEOTIDE SEQUENCE</scope>
    <source>
        <strain evidence="1">ATCC BAA-2158</strain>
    </source>
</reference>